<feature type="region of interest" description="Disordered" evidence="1">
    <location>
        <begin position="116"/>
        <end position="171"/>
    </location>
</feature>
<keyword evidence="3" id="KW-1185">Reference proteome</keyword>
<sequence>MAPRRPTKKRVAAKHCMAATVINHPPKRRRTNAEGASERVHTPESHEDLLTSLEPEPLPTIRHNPDSWAWMDEATLERHVEALDRYPEQPMFIPDPFLIPPIRRSLARRAPFHADDAATPDTMEVDPLTPAPAESPGTPSGTMDVDDTASSDNEELMSDTEEVPPAWRVPRLRAPPATISEWIFGRPSARSSPPPATIDPVVLSRPAVTWEPAQLECRFPPAGTFSVTPPTSEGRRGAIAEGMRPRPAPAGSLRPATRPGPAPGPAPTAGAPAPAPAGRGITPASGTFSVTPGTGRFLEPGSSSRPAPAPTDIWSPRWTQRGIRWTIGRQRGCAGRTARDERDANPAGQASSSATSPKCNLTITGRGRGWLLRRFFSG</sequence>
<dbReference type="Proteomes" id="UP000799640">
    <property type="component" value="Unassembled WGS sequence"/>
</dbReference>
<evidence type="ECO:0000256" key="1">
    <source>
        <dbReference type="SAM" id="MobiDB-lite"/>
    </source>
</evidence>
<organism evidence="2 3">
    <name type="scientific">Trichodelitschia bisporula</name>
    <dbReference type="NCBI Taxonomy" id="703511"/>
    <lineage>
        <taxon>Eukaryota</taxon>
        <taxon>Fungi</taxon>
        <taxon>Dikarya</taxon>
        <taxon>Ascomycota</taxon>
        <taxon>Pezizomycotina</taxon>
        <taxon>Dothideomycetes</taxon>
        <taxon>Dothideomycetes incertae sedis</taxon>
        <taxon>Phaeotrichales</taxon>
        <taxon>Phaeotrichaceae</taxon>
        <taxon>Trichodelitschia</taxon>
    </lineage>
</organism>
<feature type="region of interest" description="Disordered" evidence="1">
    <location>
        <begin position="24"/>
        <end position="60"/>
    </location>
</feature>
<feature type="region of interest" description="Disordered" evidence="1">
    <location>
        <begin position="219"/>
        <end position="361"/>
    </location>
</feature>
<protein>
    <submittedName>
        <fullName evidence="2">Uncharacterized protein</fullName>
    </submittedName>
</protein>
<evidence type="ECO:0000313" key="2">
    <source>
        <dbReference type="EMBL" id="KAF2405420.1"/>
    </source>
</evidence>
<feature type="compositionally biased region" description="Basic and acidic residues" evidence="1">
    <location>
        <begin position="36"/>
        <end position="49"/>
    </location>
</feature>
<dbReference type="EMBL" id="ML996687">
    <property type="protein sequence ID" value="KAF2405420.1"/>
    <property type="molecule type" value="Genomic_DNA"/>
</dbReference>
<reference evidence="2" key="1">
    <citation type="journal article" date="2020" name="Stud. Mycol.">
        <title>101 Dothideomycetes genomes: a test case for predicting lifestyles and emergence of pathogens.</title>
        <authorList>
            <person name="Haridas S."/>
            <person name="Albert R."/>
            <person name="Binder M."/>
            <person name="Bloem J."/>
            <person name="Labutti K."/>
            <person name="Salamov A."/>
            <person name="Andreopoulos B."/>
            <person name="Baker S."/>
            <person name="Barry K."/>
            <person name="Bills G."/>
            <person name="Bluhm B."/>
            <person name="Cannon C."/>
            <person name="Castanera R."/>
            <person name="Culley D."/>
            <person name="Daum C."/>
            <person name="Ezra D."/>
            <person name="Gonzalez J."/>
            <person name="Henrissat B."/>
            <person name="Kuo A."/>
            <person name="Liang C."/>
            <person name="Lipzen A."/>
            <person name="Lutzoni F."/>
            <person name="Magnuson J."/>
            <person name="Mondo S."/>
            <person name="Nolan M."/>
            <person name="Ohm R."/>
            <person name="Pangilinan J."/>
            <person name="Park H.-J."/>
            <person name="Ramirez L."/>
            <person name="Alfaro M."/>
            <person name="Sun H."/>
            <person name="Tritt A."/>
            <person name="Yoshinaga Y."/>
            <person name="Zwiers L.-H."/>
            <person name="Turgeon B."/>
            <person name="Goodwin S."/>
            <person name="Spatafora J."/>
            <person name="Crous P."/>
            <person name="Grigoriev I."/>
        </authorList>
    </citation>
    <scope>NUCLEOTIDE SEQUENCE</scope>
    <source>
        <strain evidence="2">CBS 262.69</strain>
    </source>
</reference>
<evidence type="ECO:0000313" key="3">
    <source>
        <dbReference type="Proteomes" id="UP000799640"/>
    </source>
</evidence>
<proteinExistence type="predicted"/>
<name>A0A6G1IAV5_9PEZI</name>
<feature type="compositionally biased region" description="Acidic residues" evidence="1">
    <location>
        <begin position="144"/>
        <end position="162"/>
    </location>
</feature>
<feature type="compositionally biased region" description="Polar residues" evidence="1">
    <location>
        <begin position="348"/>
        <end position="361"/>
    </location>
</feature>
<gene>
    <name evidence="2" type="ORF">EJ06DRAFT_25402</name>
</gene>
<accession>A0A6G1IAV5</accession>
<dbReference type="AlphaFoldDB" id="A0A6G1IAV5"/>
<feature type="compositionally biased region" description="Low complexity" evidence="1">
    <location>
        <begin position="267"/>
        <end position="284"/>
    </location>
</feature>